<name>A0ABT3BMQ9_9BACT</name>
<keyword evidence="1" id="KW-0175">Coiled coil</keyword>
<evidence type="ECO:0000256" key="1">
    <source>
        <dbReference type="SAM" id="Coils"/>
    </source>
</evidence>
<keyword evidence="4" id="KW-1185">Reference proteome</keyword>
<dbReference type="PROSITE" id="PS51257">
    <property type="entry name" value="PROKAR_LIPOPROTEIN"/>
    <property type="match status" value="1"/>
</dbReference>
<evidence type="ECO:0008006" key="5">
    <source>
        <dbReference type="Google" id="ProtNLM"/>
    </source>
</evidence>
<evidence type="ECO:0000313" key="4">
    <source>
        <dbReference type="Proteomes" id="UP001208245"/>
    </source>
</evidence>
<feature type="signal peptide" evidence="2">
    <location>
        <begin position="1"/>
        <end position="24"/>
    </location>
</feature>
<comment type="caution">
    <text evidence="3">The sequence shown here is derived from an EMBL/GenBank/DDBJ whole genome shotgun (WGS) entry which is preliminary data.</text>
</comment>
<reference evidence="3 4" key="1">
    <citation type="journal article" date="2020" name="Int. J. Syst. Evol. Microbiol.">
        <title>Ureaplasma miroungigenitalium sp. nov. isolated from northern elephant seals (Mirounga angustirostris) and Ureaplasma zalophigenitalium sp. nov. isolated from California sea lions (Zalophus californianus).</title>
        <authorList>
            <person name="Volokhov D.V."/>
            <person name="Gulland F.M."/>
            <person name="Gao Y."/>
            <person name="Chizhikov V.E."/>
        </authorList>
    </citation>
    <scope>NUCLEOTIDE SEQUENCE [LARGE SCALE GENOMIC DNA]</scope>
    <source>
        <strain evidence="3 4">ES3182-GEN</strain>
    </source>
</reference>
<feature type="chain" id="PRO_5047372225" description="Lipoprotein" evidence="2">
    <location>
        <begin position="25"/>
        <end position="1120"/>
    </location>
</feature>
<proteinExistence type="predicted"/>
<accession>A0ABT3BMQ9</accession>
<dbReference type="EMBL" id="JAOXHL010000002">
    <property type="protein sequence ID" value="MCV3728528.1"/>
    <property type="molecule type" value="Genomic_DNA"/>
</dbReference>
<gene>
    <name evidence="3" type="ORF">OF376_01960</name>
</gene>
<dbReference type="Proteomes" id="UP001208245">
    <property type="component" value="Unassembled WGS sequence"/>
</dbReference>
<sequence length="1120" mass="129097">MKKKNLKALWFGLAPLLLIPIVAASCHNGNNKEQDKLSFNKKTAAVYKIDALLSQLMDERSLEGLTPEEKIAYQEEVEALNQRYLSVLNDMNNGKFDQQDVDNLKKDIDTKASKVIHQSSNQKYTKELEETLYSLRTEIANLKTANEAMQTQNDTLAAANKALIEKHTQEIEDMKQQLKEAVENAVDPDLIPIEKTKTSAKAFLKLLSDFLLNDFFVKLKKDYPETYKNDESLIAQIVQSFDITNKDIAKLTENKKNLPEFEKLTLFTIKRVALICQYVKPEDGSITLDNPKSEYFDTLFDWRINDLDRAITSITNKAPSTFKGANETEQTAKKQEIIKQLTALRDSYKTAKGQADSLQKQVTYFSILEDEDHFEAALSQDKHYFSPKYNAGDVQLSEFPILQEITDQKFLEQVYDEFKEIAIKLSNHLRQHGNEYIRSVKFHKLYENYKNNVNYIIRTLNDKPSLKYFNELVYKQDLDKFLRKMKDIYYEVTHIDTSKEKQEYENFVDFQLALNNPDNFYGFFKKNVIDKRNSLDQEDNNQRIYIYQQFATNIDAELKTLRDKQPKTFMEAYDRLIAFLLIKSRVEMILQIVQLYSITGDDLNDEAFKNLTKYDLSAKFDKRIKASEQIIAEWEGEKEGIDTLVNGILLVPTDADLADEIKYRLFIEKVADNMKQVLETFATNFATDGIWEFVFDSPDTLTNLLKSLNEKIVALNSSKESKDLATLKAEFAKIKDEHHNIIVALNGDDNPSYYGALNKALKQAMASDEESAAAKELLAKVQTTLTNVKLSSEITTKENISSTLNEWKTSLQALKTELEQSTEYKKPFKICTYAENFTLKTMFLETIENLIAKIDALLPTVEQTELESLKTSLQSIINVAQESLAHFGNESDGQTEPLFKEHLELIENEKLNLEGFIRSKRKNAKLAVLIPGQELFVLLRSFQSQELAHLDQIMIPEKYQDKALLTSMRNPFVNLKKSKVVSGVWSLKGDDKNIDISDPDLVDNKTEADLYKELRLLEDEYAASILQLLKSTEETKPADLDNFKKKREAYYNFLNDLQDNKKVYLANHYARFSADVYERPEPSENMKGYTAYDLVNDYATLIAINNMMKFLDEEFINPKK</sequence>
<feature type="coiled-coil region" evidence="1">
    <location>
        <begin position="125"/>
        <end position="184"/>
    </location>
</feature>
<keyword evidence="2" id="KW-0732">Signal</keyword>
<dbReference type="RefSeq" id="WP_263821845.1">
    <property type="nucleotide sequence ID" value="NZ_JAOXHL010000002.1"/>
</dbReference>
<evidence type="ECO:0000256" key="2">
    <source>
        <dbReference type="SAM" id="SignalP"/>
    </source>
</evidence>
<evidence type="ECO:0000313" key="3">
    <source>
        <dbReference type="EMBL" id="MCV3728528.1"/>
    </source>
</evidence>
<protein>
    <recommendedName>
        <fullName evidence="5">Lipoprotein</fullName>
    </recommendedName>
</protein>
<organism evidence="3 4">
    <name type="scientific">Ureaplasma miroungigenitalium</name>
    <dbReference type="NCBI Taxonomy" id="1042321"/>
    <lineage>
        <taxon>Bacteria</taxon>
        <taxon>Bacillati</taxon>
        <taxon>Mycoplasmatota</taxon>
        <taxon>Mycoplasmoidales</taxon>
        <taxon>Mycoplasmoidaceae</taxon>
        <taxon>Ureaplasma</taxon>
    </lineage>
</organism>